<keyword evidence="2" id="KW-0347">Helicase</keyword>
<dbReference type="PANTHER" id="PTHR30595">
    <property type="entry name" value="GLPR-RELATED TRANSCRIPTIONAL REPRESSOR"/>
    <property type="match status" value="1"/>
</dbReference>
<keyword evidence="2" id="KW-0067">ATP-binding</keyword>
<evidence type="ECO:0000313" key="3">
    <source>
        <dbReference type="Proteomes" id="UP000253975"/>
    </source>
</evidence>
<dbReference type="EMBL" id="PPTO01000005">
    <property type="protein sequence ID" value="RDB59388.1"/>
    <property type="molecule type" value="Genomic_DNA"/>
</dbReference>
<evidence type="ECO:0000259" key="1">
    <source>
        <dbReference type="Pfam" id="PF04326"/>
    </source>
</evidence>
<dbReference type="GO" id="GO:0004386">
    <property type="term" value="F:helicase activity"/>
    <property type="evidence" value="ECO:0007669"/>
    <property type="project" value="UniProtKB-KW"/>
</dbReference>
<organism evidence="2 3">
    <name type="scientific">Slackia isoflavoniconvertens</name>
    <dbReference type="NCBI Taxonomy" id="572010"/>
    <lineage>
        <taxon>Bacteria</taxon>
        <taxon>Bacillati</taxon>
        <taxon>Actinomycetota</taxon>
        <taxon>Coriobacteriia</taxon>
        <taxon>Eggerthellales</taxon>
        <taxon>Eggerthellaceae</taxon>
        <taxon>Slackia</taxon>
    </lineage>
</organism>
<dbReference type="Pfam" id="PF04326">
    <property type="entry name" value="SLFN_AlbA_2"/>
    <property type="match status" value="1"/>
</dbReference>
<reference evidence="2 3" key="1">
    <citation type="journal article" date="2018" name="Elife">
        <title>Discovery and characterization of a prevalent human gut bacterial enzyme sufficient for the inactivation of a family of plant toxins.</title>
        <authorList>
            <person name="Koppel N."/>
            <person name="Bisanz J.E."/>
            <person name="Pandelia M.E."/>
            <person name="Turnbaugh P.J."/>
            <person name="Balskus E.P."/>
        </authorList>
    </citation>
    <scope>NUCLEOTIDE SEQUENCE [LARGE SCALE GENOMIC DNA]</scope>
    <source>
        <strain evidence="2 3">OB21 GAM31</strain>
    </source>
</reference>
<dbReference type="InterPro" id="IPR038461">
    <property type="entry name" value="Schlafen_AlbA_2_dom_sf"/>
</dbReference>
<dbReference type="Gene3D" id="3.30.950.30">
    <property type="entry name" value="Schlafen, AAA domain"/>
    <property type="match status" value="1"/>
</dbReference>
<keyword evidence="2" id="KW-0547">Nucleotide-binding</keyword>
<dbReference type="RefSeq" id="WP_114615336.1">
    <property type="nucleotide sequence ID" value="NZ_PPTO01000005.1"/>
</dbReference>
<comment type="caution">
    <text evidence="2">The sequence shown here is derived from an EMBL/GenBank/DDBJ whole genome shotgun (WGS) entry which is preliminary data.</text>
</comment>
<dbReference type="PANTHER" id="PTHR30595:SF6">
    <property type="entry name" value="SCHLAFEN ALBA-2 DOMAIN-CONTAINING PROTEIN"/>
    <property type="match status" value="1"/>
</dbReference>
<dbReference type="AlphaFoldDB" id="A0A369LMT2"/>
<dbReference type="InterPro" id="IPR038475">
    <property type="entry name" value="RecG_C_sf"/>
</dbReference>
<feature type="domain" description="Schlafen AlbA-2" evidence="1">
    <location>
        <begin position="18"/>
        <end position="136"/>
    </location>
</feature>
<protein>
    <submittedName>
        <fullName evidence="2">ATP-dependent DNA helicase RecG</fullName>
    </submittedName>
</protein>
<sequence>MQQPIVTNDVVRFTSTKESQYFDRKSARKDDKEIAKHISAFANAAGGKLVIGIEDDGEVTGFRRNGARDVENFERAPIVTCSPSPVVRKERIPVVNSSGEDDVVLVLDIEASPNHVVSRASDGEVFLRQNDKSVKLTREQVSALEYDKGQRVFEDELVSDSSIEDIDHEVLDHYKELLGTEASDEQVLRSRRFMRDGKLTVAGALLFAQDPSAMMPQARVRVLRYDGVRMETGERLNITKERTFCGPLPKVIEGAYALVSSMLREFQFLGPDGKFQTVPEYPEFAWFEGLVNAVTHRDYAFRGDYVRVSMFDDRLEIVSPGPLPNIVTLDNMRETRYSRNPRIARTLVEFGWVRELNEGIPRIYSEMQGMLLNAPTYSEPDNAKVKLTLENNIVARSVRRREALDDKLSPESLAALGEYELAAVRLAFANGKVTAAELAGHIGRGQRTATRILKGLSGDGGLFEWHGSSATDPNQFYTLV</sequence>
<proteinExistence type="predicted"/>
<name>A0A369LMT2_9ACTN</name>
<accession>A0A369LMT2</accession>
<dbReference type="Pfam" id="PF13749">
    <property type="entry name" value="HATPase_c_4"/>
    <property type="match status" value="1"/>
</dbReference>
<evidence type="ECO:0000313" key="2">
    <source>
        <dbReference type="EMBL" id="RDB59388.1"/>
    </source>
</evidence>
<dbReference type="Gene3D" id="3.30.565.60">
    <property type="match status" value="1"/>
</dbReference>
<dbReference type="Proteomes" id="UP000253975">
    <property type="component" value="Unassembled WGS sequence"/>
</dbReference>
<gene>
    <name evidence="2" type="ORF">C1881_04490</name>
</gene>
<keyword evidence="2" id="KW-0378">Hydrolase</keyword>
<dbReference type="InterPro" id="IPR007421">
    <property type="entry name" value="Schlafen_AlbA_2_dom"/>
</dbReference>